<dbReference type="Pfam" id="PF01381">
    <property type="entry name" value="HTH_3"/>
    <property type="match status" value="1"/>
</dbReference>
<evidence type="ECO:0000259" key="1">
    <source>
        <dbReference type="PROSITE" id="PS50943"/>
    </source>
</evidence>
<feature type="domain" description="HTH cro/C1-type" evidence="1">
    <location>
        <begin position="5"/>
        <end position="59"/>
    </location>
</feature>
<reference evidence="2" key="1">
    <citation type="journal article" date="2021" name="Proc. Natl. Acad. Sci. U.S.A.">
        <title>A Catalog of Tens of Thousands of Viruses from Human Metagenomes Reveals Hidden Associations with Chronic Diseases.</title>
        <authorList>
            <person name="Tisza M.J."/>
            <person name="Buck C.B."/>
        </authorList>
    </citation>
    <scope>NUCLEOTIDE SEQUENCE</scope>
    <source>
        <strain evidence="2">CtoIO8</strain>
    </source>
</reference>
<protein>
    <submittedName>
        <fullName evidence="2">Putative transcriptional regulator</fullName>
    </submittedName>
</protein>
<dbReference type="EMBL" id="BK015314">
    <property type="protein sequence ID" value="DAE00871.1"/>
    <property type="molecule type" value="Genomic_DNA"/>
</dbReference>
<proteinExistence type="predicted"/>
<name>A0A8S5P1B6_9CAUD</name>
<sequence>MNTNLKIARVKCGLTQKELANSVGVTSKYVSLIERKNLKPSPAVMEKISKCVGEPIQKLFFSEL</sequence>
<dbReference type="InterPro" id="IPR001387">
    <property type="entry name" value="Cro/C1-type_HTH"/>
</dbReference>
<dbReference type="InterPro" id="IPR010982">
    <property type="entry name" value="Lambda_DNA-bd_dom_sf"/>
</dbReference>
<dbReference type="CDD" id="cd00093">
    <property type="entry name" value="HTH_XRE"/>
    <property type="match status" value="1"/>
</dbReference>
<organism evidence="2">
    <name type="scientific">Myoviridae sp. ctoIO8</name>
    <dbReference type="NCBI Taxonomy" id="2825173"/>
    <lineage>
        <taxon>Viruses</taxon>
        <taxon>Duplodnaviria</taxon>
        <taxon>Heunggongvirae</taxon>
        <taxon>Uroviricota</taxon>
        <taxon>Caudoviricetes</taxon>
    </lineage>
</organism>
<accession>A0A8S5P1B6</accession>
<dbReference type="GO" id="GO:0003677">
    <property type="term" value="F:DNA binding"/>
    <property type="evidence" value="ECO:0007669"/>
    <property type="project" value="InterPro"/>
</dbReference>
<evidence type="ECO:0000313" key="2">
    <source>
        <dbReference type="EMBL" id="DAE00871.1"/>
    </source>
</evidence>
<dbReference type="SUPFAM" id="SSF47413">
    <property type="entry name" value="lambda repressor-like DNA-binding domains"/>
    <property type="match status" value="1"/>
</dbReference>
<dbReference type="PROSITE" id="PS50943">
    <property type="entry name" value="HTH_CROC1"/>
    <property type="match status" value="1"/>
</dbReference>
<dbReference type="Gene3D" id="1.10.260.40">
    <property type="entry name" value="lambda repressor-like DNA-binding domains"/>
    <property type="match status" value="1"/>
</dbReference>
<dbReference type="SMART" id="SM00530">
    <property type="entry name" value="HTH_XRE"/>
    <property type="match status" value="1"/>
</dbReference>